<accession>A0AAV7TZZ8</accession>
<name>A0AAV7TZZ8_PLEWA</name>
<organism evidence="1 2">
    <name type="scientific">Pleurodeles waltl</name>
    <name type="common">Iberian ribbed newt</name>
    <dbReference type="NCBI Taxonomy" id="8319"/>
    <lineage>
        <taxon>Eukaryota</taxon>
        <taxon>Metazoa</taxon>
        <taxon>Chordata</taxon>
        <taxon>Craniata</taxon>
        <taxon>Vertebrata</taxon>
        <taxon>Euteleostomi</taxon>
        <taxon>Amphibia</taxon>
        <taxon>Batrachia</taxon>
        <taxon>Caudata</taxon>
        <taxon>Salamandroidea</taxon>
        <taxon>Salamandridae</taxon>
        <taxon>Pleurodelinae</taxon>
        <taxon>Pleurodeles</taxon>
    </lineage>
</organism>
<dbReference type="EMBL" id="JANPWB010000006">
    <property type="protein sequence ID" value="KAJ1181736.1"/>
    <property type="molecule type" value="Genomic_DNA"/>
</dbReference>
<proteinExistence type="predicted"/>
<comment type="caution">
    <text evidence="1">The sequence shown here is derived from an EMBL/GenBank/DDBJ whole genome shotgun (WGS) entry which is preliminary data.</text>
</comment>
<gene>
    <name evidence="1" type="ORF">NDU88_006936</name>
</gene>
<protein>
    <submittedName>
        <fullName evidence="1">Uncharacterized protein</fullName>
    </submittedName>
</protein>
<keyword evidence="2" id="KW-1185">Reference proteome</keyword>
<dbReference type="AlphaFoldDB" id="A0AAV7TZZ8"/>
<reference evidence="1" key="1">
    <citation type="journal article" date="2022" name="bioRxiv">
        <title>Sequencing and chromosome-scale assembly of the giantPleurodeles waltlgenome.</title>
        <authorList>
            <person name="Brown T."/>
            <person name="Elewa A."/>
            <person name="Iarovenko S."/>
            <person name="Subramanian E."/>
            <person name="Araus A.J."/>
            <person name="Petzold A."/>
            <person name="Susuki M."/>
            <person name="Suzuki K.-i.T."/>
            <person name="Hayashi T."/>
            <person name="Toyoda A."/>
            <person name="Oliveira C."/>
            <person name="Osipova E."/>
            <person name="Leigh N.D."/>
            <person name="Simon A."/>
            <person name="Yun M.H."/>
        </authorList>
    </citation>
    <scope>NUCLEOTIDE SEQUENCE</scope>
    <source>
        <strain evidence="1">20211129_DDA</strain>
        <tissue evidence="1">Liver</tissue>
    </source>
</reference>
<dbReference type="Proteomes" id="UP001066276">
    <property type="component" value="Chromosome 3_2"/>
</dbReference>
<sequence length="289" mass="28981">MASTGGDSCTVVVVVGGSCSATAPSDGCTMMVVVGGSCSAPALTDGCTTTAGGGGSVTAAGAGSFPFLLAGAGSFPFLLAGAGSFPFLLAGAGSFPFSICGLESFPRRVGADATGPVDCLAEVLGWVLDTLVIHAGWGVGKRSMVERKSFLRTIGREEGEVMGVEDEGVVVGGVCLLDLGAGAWVVCCCEVDGCWVSECMCLCTVGERGQTVGEDTGDVCMDVVEVSASEVCVLLGVVMMLVVDGDAVHAGVGVEVTGWEVEEQEEGETVEIVDVVVSATEWCGACVCL</sequence>
<evidence type="ECO:0000313" key="2">
    <source>
        <dbReference type="Proteomes" id="UP001066276"/>
    </source>
</evidence>
<evidence type="ECO:0000313" key="1">
    <source>
        <dbReference type="EMBL" id="KAJ1181736.1"/>
    </source>
</evidence>